<proteinExistence type="predicted"/>
<dbReference type="AlphaFoldDB" id="A0A5J4PUS0"/>
<dbReference type="Pfam" id="PF13749">
    <property type="entry name" value="HATPase_c_4"/>
    <property type="match status" value="1"/>
</dbReference>
<dbReference type="PANTHER" id="PTHR30595:SF6">
    <property type="entry name" value="SCHLAFEN ALBA-2 DOMAIN-CONTAINING PROTEIN"/>
    <property type="match status" value="1"/>
</dbReference>
<dbReference type="Gene3D" id="3.30.565.60">
    <property type="match status" value="1"/>
</dbReference>
<organism evidence="1">
    <name type="scientific">termite gut metagenome</name>
    <dbReference type="NCBI Taxonomy" id="433724"/>
    <lineage>
        <taxon>unclassified sequences</taxon>
        <taxon>metagenomes</taxon>
        <taxon>organismal metagenomes</taxon>
    </lineage>
</organism>
<gene>
    <name evidence="1" type="ORF">EZS27_036716</name>
</gene>
<reference evidence="1" key="1">
    <citation type="submission" date="2019-03" db="EMBL/GenBank/DDBJ databases">
        <title>Single cell metagenomics reveals metabolic interactions within the superorganism composed of flagellate Streblomastix strix and complex community of Bacteroidetes bacteria on its surface.</title>
        <authorList>
            <person name="Treitli S.C."/>
            <person name="Kolisko M."/>
            <person name="Husnik F."/>
            <person name="Keeling P."/>
            <person name="Hampl V."/>
        </authorList>
    </citation>
    <scope>NUCLEOTIDE SEQUENCE</scope>
    <source>
        <strain evidence="1">STM</strain>
    </source>
</reference>
<evidence type="ECO:0000313" key="1">
    <source>
        <dbReference type="EMBL" id="KAA6312334.1"/>
    </source>
</evidence>
<accession>A0A5J4PUS0</accession>
<dbReference type="PANTHER" id="PTHR30595">
    <property type="entry name" value="GLPR-RELATED TRANSCRIPTIONAL REPRESSOR"/>
    <property type="match status" value="1"/>
</dbReference>
<name>A0A5J4PUS0_9ZZZZ</name>
<dbReference type="InterPro" id="IPR038475">
    <property type="entry name" value="RecG_C_sf"/>
</dbReference>
<comment type="caution">
    <text evidence="1">The sequence shown here is derived from an EMBL/GenBank/DDBJ whole genome shotgun (WGS) entry which is preliminary data.</text>
</comment>
<dbReference type="EMBL" id="SNRY01006555">
    <property type="protein sequence ID" value="KAA6312334.1"/>
    <property type="molecule type" value="Genomic_DNA"/>
</dbReference>
<protein>
    <submittedName>
        <fullName evidence="1">Uncharacterized protein</fullName>
    </submittedName>
</protein>
<feature type="non-terminal residue" evidence="1">
    <location>
        <position position="1"/>
    </location>
</feature>
<sequence length="360" mass="40649">ASLIRFLEEKEYLRLLPFDATFHRTATLNDIDDEKISLFVQMAQKKRGFPLAAGANTQTVLTHLDLLSEDGKITNSALLLFGKQPQRFFVSSEVKCAQFYGNGIIKPIPAYQVYRGTVFQLIDQAVDFVMSRIDARVGTREKSVQVDVDYELPLDAVIEAIVNAVTHRDYTSNGSVQVMLFKNRLEIWNPGYLPFGLTVERLLVPHPSIPPNPLLANPIYLAGYIERMGTGTGDIISKCLDLGLKQPEFLQEEDFKVILWRSEHDIKAINEAIKTDNEAINIDIDAISAGVQKELEDIYIHIKNNPLVKRVDIKIFTGKSKATIERYLKILKDNNLIEYIGSLKTGGYRIIGDTHPTKRE</sequence>